<accession>A0ABX5DHS9</accession>
<feature type="signal peptide" evidence="2">
    <location>
        <begin position="1"/>
        <end position="34"/>
    </location>
</feature>
<dbReference type="Proteomes" id="UP000238163">
    <property type="component" value="Unassembled WGS sequence"/>
</dbReference>
<evidence type="ECO:0000256" key="1">
    <source>
        <dbReference type="ARBA" id="ARBA00022729"/>
    </source>
</evidence>
<dbReference type="EMBL" id="NWTN01000003">
    <property type="protein sequence ID" value="PRQ68161.1"/>
    <property type="molecule type" value="Genomic_DNA"/>
</dbReference>
<organism evidence="4 5">
    <name type="scientific">Vibrio mediterranei</name>
    <dbReference type="NCBI Taxonomy" id="689"/>
    <lineage>
        <taxon>Bacteria</taxon>
        <taxon>Pseudomonadati</taxon>
        <taxon>Pseudomonadota</taxon>
        <taxon>Gammaproteobacteria</taxon>
        <taxon>Vibrionales</taxon>
        <taxon>Vibrionaceae</taxon>
        <taxon>Vibrio</taxon>
    </lineage>
</organism>
<evidence type="ECO:0000259" key="3">
    <source>
        <dbReference type="Pfam" id="PF13505"/>
    </source>
</evidence>
<comment type="caution">
    <text evidence="4">The sequence shown here is derived from an EMBL/GenBank/DDBJ whole genome shotgun (WGS) entry which is preliminary data.</text>
</comment>
<reference evidence="4 5" key="1">
    <citation type="submission" date="2018-03" db="EMBL/GenBank/DDBJ databases">
        <title>Genetic Diversity and Phenotypic Plasticity of AHL Mediated Quorum Sensing in Environmental Strains of Vibrio mediterranei.</title>
        <authorList>
            <person name="Lantoine F."/>
            <person name="Vouve F."/>
        </authorList>
    </citation>
    <scope>NUCLEOTIDE SEQUENCE [LARGE SCALE GENOMIC DNA]</scope>
    <source>
        <strain evidence="4 5">17LN0615E</strain>
    </source>
</reference>
<feature type="chain" id="PRO_5047309171" description="Outer membrane protein beta-barrel domain-containing protein" evidence="2">
    <location>
        <begin position="35"/>
        <end position="194"/>
    </location>
</feature>
<sequence>MQTISRAAFNKKGLVMRKLVLATAIAAISTGAFANIDFSGHRVGIGASSLEFSDSLGSWNLGTGVKVEYGYDFNQIFGINVSYAWNQDDVYVPFYDETLDYKARTLKIDTDIGYAFDLGQGWIKPYGVVGLAFLGDEVNTSNYGKITGNDSSVYLGAGVRGQLDMGLYADLRVDLPMYGDLDADYLSFTVGYKL</sequence>
<proteinExistence type="predicted"/>
<dbReference type="Gene3D" id="2.40.160.20">
    <property type="match status" value="1"/>
</dbReference>
<gene>
    <name evidence="4" type="ORF">COR51_06795</name>
</gene>
<evidence type="ECO:0000313" key="4">
    <source>
        <dbReference type="EMBL" id="PRQ68161.1"/>
    </source>
</evidence>
<dbReference type="InterPro" id="IPR011250">
    <property type="entry name" value="OMP/PagP_B-barrel"/>
</dbReference>
<dbReference type="SUPFAM" id="SSF56925">
    <property type="entry name" value="OMPA-like"/>
    <property type="match status" value="1"/>
</dbReference>
<protein>
    <recommendedName>
        <fullName evidence="3">Outer membrane protein beta-barrel domain-containing protein</fullName>
    </recommendedName>
</protein>
<evidence type="ECO:0000256" key="2">
    <source>
        <dbReference type="SAM" id="SignalP"/>
    </source>
</evidence>
<keyword evidence="5" id="KW-1185">Reference proteome</keyword>
<keyword evidence="1 2" id="KW-0732">Signal</keyword>
<evidence type="ECO:0000313" key="5">
    <source>
        <dbReference type="Proteomes" id="UP000238163"/>
    </source>
</evidence>
<name>A0ABX5DHS9_9VIBR</name>
<feature type="domain" description="Outer membrane protein beta-barrel" evidence="3">
    <location>
        <begin position="21"/>
        <end position="193"/>
    </location>
</feature>
<dbReference type="Pfam" id="PF13505">
    <property type="entry name" value="OMP_b-brl"/>
    <property type="match status" value="1"/>
</dbReference>
<dbReference type="InterPro" id="IPR027385">
    <property type="entry name" value="Beta-barrel_OMP"/>
</dbReference>